<reference evidence="2" key="1">
    <citation type="journal article" date="2013" name="Nature">
        <title>Draft genome of the wheat A-genome progenitor Triticum urartu.</title>
        <authorList>
            <person name="Ling H.Q."/>
            <person name="Zhao S."/>
            <person name="Liu D."/>
            <person name="Wang J."/>
            <person name="Sun H."/>
            <person name="Zhang C."/>
            <person name="Fan H."/>
            <person name="Li D."/>
            <person name="Dong L."/>
            <person name="Tao Y."/>
            <person name="Gao C."/>
            <person name="Wu H."/>
            <person name="Li Y."/>
            <person name="Cui Y."/>
            <person name="Guo X."/>
            <person name="Zheng S."/>
            <person name="Wang B."/>
            <person name="Yu K."/>
            <person name="Liang Q."/>
            <person name="Yang W."/>
            <person name="Lou X."/>
            <person name="Chen J."/>
            <person name="Feng M."/>
            <person name="Jian J."/>
            <person name="Zhang X."/>
            <person name="Luo G."/>
            <person name="Jiang Y."/>
            <person name="Liu J."/>
            <person name="Wang Z."/>
            <person name="Sha Y."/>
            <person name="Zhang B."/>
            <person name="Wu H."/>
            <person name="Tang D."/>
            <person name="Shen Q."/>
            <person name="Xue P."/>
            <person name="Zou S."/>
            <person name="Wang X."/>
            <person name="Liu X."/>
            <person name="Wang F."/>
            <person name="Yang Y."/>
            <person name="An X."/>
            <person name="Dong Z."/>
            <person name="Zhang K."/>
            <person name="Zhang X."/>
            <person name="Luo M.C."/>
            <person name="Dvorak J."/>
            <person name="Tong Y."/>
            <person name="Wang J."/>
            <person name="Yang H."/>
            <person name="Li Z."/>
            <person name="Wang D."/>
            <person name="Zhang A."/>
            <person name="Wang J."/>
        </authorList>
    </citation>
    <scope>NUCLEOTIDE SEQUENCE</scope>
    <source>
        <strain evidence="2">cv. G1812</strain>
    </source>
</reference>
<organism evidence="1 2">
    <name type="scientific">Triticum urartu</name>
    <name type="common">Red wild einkorn</name>
    <name type="synonym">Crithodium urartu</name>
    <dbReference type="NCBI Taxonomy" id="4572"/>
    <lineage>
        <taxon>Eukaryota</taxon>
        <taxon>Viridiplantae</taxon>
        <taxon>Streptophyta</taxon>
        <taxon>Embryophyta</taxon>
        <taxon>Tracheophyta</taxon>
        <taxon>Spermatophyta</taxon>
        <taxon>Magnoliopsida</taxon>
        <taxon>Liliopsida</taxon>
        <taxon>Poales</taxon>
        <taxon>Poaceae</taxon>
        <taxon>BOP clade</taxon>
        <taxon>Pooideae</taxon>
        <taxon>Triticodae</taxon>
        <taxon>Triticeae</taxon>
        <taxon>Triticinae</taxon>
        <taxon>Triticum</taxon>
    </lineage>
</organism>
<protein>
    <submittedName>
        <fullName evidence="1">Uncharacterized protein</fullName>
    </submittedName>
</protein>
<keyword evidence="2" id="KW-1185">Reference proteome</keyword>
<evidence type="ECO:0000313" key="1">
    <source>
        <dbReference type="EnsemblPlants" id="TuG1812G0700004911.01.T01.cds240114"/>
    </source>
</evidence>
<reference evidence="1" key="3">
    <citation type="submission" date="2022-06" db="UniProtKB">
        <authorList>
            <consortium name="EnsemblPlants"/>
        </authorList>
    </citation>
    <scope>IDENTIFICATION</scope>
</reference>
<dbReference type="EnsemblPlants" id="TuG1812G0700004911.01.T01">
    <property type="protein sequence ID" value="TuG1812G0700004911.01.T01.cds240114"/>
    <property type="gene ID" value="TuG1812G0700004911.01"/>
</dbReference>
<dbReference type="AlphaFoldDB" id="A0A8R7V8N9"/>
<dbReference type="Proteomes" id="UP000015106">
    <property type="component" value="Chromosome 7"/>
</dbReference>
<proteinExistence type="predicted"/>
<dbReference type="Gramene" id="TuG1812G0700004911.01.T01">
    <property type="protein sequence ID" value="TuG1812G0700004911.01.T01.cds240114"/>
    <property type="gene ID" value="TuG1812G0700004911.01"/>
</dbReference>
<evidence type="ECO:0000313" key="2">
    <source>
        <dbReference type="Proteomes" id="UP000015106"/>
    </source>
</evidence>
<reference evidence="1" key="2">
    <citation type="submission" date="2018-03" db="EMBL/GenBank/DDBJ databases">
        <title>The Triticum urartu genome reveals the dynamic nature of wheat genome evolution.</title>
        <authorList>
            <person name="Ling H."/>
            <person name="Ma B."/>
            <person name="Shi X."/>
            <person name="Liu H."/>
            <person name="Dong L."/>
            <person name="Sun H."/>
            <person name="Cao Y."/>
            <person name="Gao Q."/>
            <person name="Zheng S."/>
            <person name="Li Y."/>
            <person name="Yu Y."/>
            <person name="Du H."/>
            <person name="Qi M."/>
            <person name="Li Y."/>
            <person name="Yu H."/>
            <person name="Cui Y."/>
            <person name="Wang N."/>
            <person name="Chen C."/>
            <person name="Wu H."/>
            <person name="Zhao Y."/>
            <person name="Zhang J."/>
            <person name="Li Y."/>
            <person name="Zhou W."/>
            <person name="Zhang B."/>
            <person name="Hu W."/>
            <person name="Eijk M."/>
            <person name="Tang J."/>
            <person name="Witsenboer H."/>
            <person name="Zhao S."/>
            <person name="Li Z."/>
            <person name="Zhang A."/>
            <person name="Wang D."/>
            <person name="Liang C."/>
        </authorList>
    </citation>
    <scope>NUCLEOTIDE SEQUENCE [LARGE SCALE GENOMIC DNA]</scope>
    <source>
        <strain evidence="1">cv. G1812</strain>
    </source>
</reference>
<sequence length="81" mass="9039">VSIHPERTDLELGGDWVLVHVDVVLVDGFHHELAALGLHPGGDEGRQVQPWVPIQHQLVADDLVRRLLMDRPLRHPVPAPT</sequence>
<accession>A0A8R7V8N9</accession>
<name>A0A8R7V8N9_TRIUA</name>